<evidence type="ECO:0000313" key="11">
    <source>
        <dbReference type="Proteomes" id="UP001302059"/>
    </source>
</evidence>
<dbReference type="PANTHER" id="PTHR23513">
    <property type="entry name" value="INTEGRAL MEMBRANE EFFLUX PROTEIN-RELATED"/>
    <property type="match status" value="1"/>
</dbReference>
<feature type="transmembrane region" description="Helical" evidence="8">
    <location>
        <begin position="151"/>
        <end position="177"/>
    </location>
</feature>
<dbReference type="Pfam" id="PF05977">
    <property type="entry name" value="MFS_3"/>
    <property type="match status" value="1"/>
</dbReference>
<evidence type="ECO:0000256" key="6">
    <source>
        <dbReference type="ARBA" id="ARBA00023136"/>
    </source>
</evidence>
<comment type="subcellular location">
    <subcellularLocation>
        <location evidence="1">Cell membrane</location>
        <topology evidence="1">Multi-pass membrane protein</topology>
    </subcellularLocation>
</comment>
<feature type="transmembrane region" description="Helical" evidence="8">
    <location>
        <begin position="230"/>
        <end position="254"/>
    </location>
</feature>
<proteinExistence type="predicted"/>
<comment type="caution">
    <text evidence="10">The sequence shown here is derived from an EMBL/GenBank/DDBJ whole genome shotgun (WGS) entry which is preliminary data.</text>
</comment>
<dbReference type="RefSeq" id="WP_285522695.1">
    <property type="nucleotide sequence ID" value="NZ_JASNGB010000051.1"/>
</dbReference>
<feature type="transmembrane region" description="Helical" evidence="8">
    <location>
        <begin position="296"/>
        <end position="313"/>
    </location>
</feature>
<accession>A0ABT7JG05</accession>
<evidence type="ECO:0000256" key="4">
    <source>
        <dbReference type="ARBA" id="ARBA00022692"/>
    </source>
</evidence>
<feature type="transmembrane region" description="Helical" evidence="8">
    <location>
        <begin position="319"/>
        <end position="337"/>
    </location>
</feature>
<feature type="transmembrane region" description="Helical" evidence="8">
    <location>
        <begin position="111"/>
        <end position="130"/>
    </location>
</feature>
<dbReference type="Proteomes" id="UP001302059">
    <property type="component" value="Unassembled WGS sequence"/>
</dbReference>
<feature type="transmembrane region" description="Helical" evidence="8">
    <location>
        <begin position="183"/>
        <end position="201"/>
    </location>
</feature>
<feature type="transmembrane region" description="Helical" evidence="8">
    <location>
        <begin position="24"/>
        <end position="48"/>
    </location>
</feature>
<dbReference type="SUPFAM" id="SSF103473">
    <property type="entry name" value="MFS general substrate transporter"/>
    <property type="match status" value="1"/>
</dbReference>
<evidence type="ECO:0000259" key="9">
    <source>
        <dbReference type="PROSITE" id="PS50850"/>
    </source>
</evidence>
<feature type="transmembrane region" description="Helical" evidence="8">
    <location>
        <begin position="54"/>
        <end position="74"/>
    </location>
</feature>
<keyword evidence="6 8" id="KW-0472">Membrane</keyword>
<reference evidence="10 11" key="1">
    <citation type="submission" date="2023-05" db="EMBL/GenBank/DDBJ databases">
        <authorList>
            <person name="Gao F."/>
        </authorList>
    </citation>
    <scope>NUCLEOTIDE SEQUENCE [LARGE SCALE GENOMIC DNA]</scope>
    <source>
        <strain evidence="10 11">MIMF12</strain>
    </source>
</reference>
<feature type="transmembrane region" description="Helical" evidence="8">
    <location>
        <begin position="386"/>
        <end position="404"/>
    </location>
</feature>
<evidence type="ECO:0000313" key="10">
    <source>
        <dbReference type="EMBL" id="MDL2343995.1"/>
    </source>
</evidence>
<evidence type="ECO:0000256" key="3">
    <source>
        <dbReference type="ARBA" id="ARBA00022475"/>
    </source>
</evidence>
<keyword evidence="4 8" id="KW-0812">Transmembrane</keyword>
<gene>
    <name evidence="10" type="ORF">QOL99_07500</name>
</gene>
<evidence type="ECO:0000256" key="2">
    <source>
        <dbReference type="ARBA" id="ARBA00022448"/>
    </source>
</evidence>
<keyword evidence="5 8" id="KW-1133">Transmembrane helix</keyword>
<feature type="domain" description="Major facilitator superfamily (MFS) profile" evidence="9">
    <location>
        <begin position="21"/>
        <end position="408"/>
    </location>
</feature>
<evidence type="ECO:0000256" key="8">
    <source>
        <dbReference type="SAM" id="Phobius"/>
    </source>
</evidence>
<evidence type="ECO:0000256" key="7">
    <source>
        <dbReference type="SAM" id="MobiDB-lite"/>
    </source>
</evidence>
<evidence type="ECO:0000256" key="1">
    <source>
        <dbReference type="ARBA" id="ARBA00004651"/>
    </source>
</evidence>
<name>A0ABT7JG05_9DEIO</name>
<dbReference type="PROSITE" id="PS50850">
    <property type="entry name" value="MFS"/>
    <property type="match status" value="1"/>
</dbReference>
<sequence>MTAPAPAPAPADAAAALRFPEFRALLLSSTFSSLASRMLAVAIGFQVYELTRSPLMLGLLGLVEAIPALGLALIGGHYADRLDRRAILLVTRLVFAACALGLALASRDADTGTIGVLFGLVFVAGIARGFGDPASSAFETRIVPAPAFVNASAWLGSVGQATGIIGPALGGVLLATWSASGTYALIAGLTLTAWAALWRIAPKPQPAPPPRESMAQSIRGGLRFVRRDPVILGSMALDLFAVLFGGVVALLPVFASDILGVGPRGLGLLLAAPALGALLVMLWATRHPPLRNSGRTLLWGVAGFGVSIIVFALSRDFAVSLVALFFTGVFDGVNMVIRKAILRLRTPDHLRGRVAAVSLLFIGSSNELGALESGVAASALGTVRSVWAGGVVTLIVVALVAWRVPALRSLHLGEAGPGDEGARPSPTPSPTPRQL</sequence>
<dbReference type="InterPro" id="IPR036259">
    <property type="entry name" value="MFS_trans_sf"/>
</dbReference>
<dbReference type="EMBL" id="JASNGB010000051">
    <property type="protein sequence ID" value="MDL2343995.1"/>
    <property type="molecule type" value="Genomic_DNA"/>
</dbReference>
<feature type="transmembrane region" description="Helical" evidence="8">
    <location>
        <begin position="266"/>
        <end position="284"/>
    </location>
</feature>
<evidence type="ECO:0000256" key="5">
    <source>
        <dbReference type="ARBA" id="ARBA00022989"/>
    </source>
</evidence>
<dbReference type="CDD" id="cd06173">
    <property type="entry name" value="MFS_MefA_like"/>
    <property type="match status" value="1"/>
</dbReference>
<feature type="transmembrane region" description="Helical" evidence="8">
    <location>
        <begin position="86"/>
        <end position="105"/>
    </location>
</feature>
<keyword evidence="3" id="KW-1003">Cell membrane</keyword>
<keyword evidence="11" id="KW-1185">Reference proteome</keyword>
<feature type="region of interest" description="Disordered" evidence="7">
    <location>
        <begin position="415"/>
        <end position="435"/>
    </location>
</feature>
<keyword evidence="2" id="KW-0813">Transport</keyword>
<dbReference type="InterPro" id="IPR020846">
    <property type="entry name" value="MFS_dom"/>
</dbReference>
<organism evidence="10 11">
    <name type="scientific">Deinococcus rhizophilus</name>
    <dbReference type="NCBI Taxonomy" id="3049544"/>
    <lineage>
        <taxon>Bacteria</taxon>
        <taxon>Thermotogati</taxon>
        <taxon>Deinococcota</taxon>
        <taxon>Deinococci</taxon>
        <taxon>Deinococcales</taxon>
        <taxon>Deinococcaceae</taxon>
        <taxon>Deinococcus</taxon>
    </lineage>
</organism>
<protein>
    <submittedName>
        <fullName evidence="10">MFS transporter</fullName>
    </submittedName>
</protein>
<dbReference type="PANTHER" id="PTHR23513:SF9">
    <property type="entry name" value="ENTEROBACTIN EXPORTER ENTS"/>
    <property type="match status" value="1"/>
</dbReference>
<dbReference type="Gene3D" id="1.20.1250.20">
    <property type="entry name" value="MFS general substrate transporter like domains"/>
    <property type="match status" value="2"/>
</dbReference>
<dbReference type="InterPro" id="IPR010290">
    <property type="entry name" value="TM_effector"/>
</dbReference>
<feature type="compositionally biased region" description="Pro residues" evidence="7">
    <location>
        <begin position="425"/>
        <end position="435"/>
    </location>
</feature>